<sequence>MKGRSLYHQLPQTLWCLVQATLVFAQTQQSLSLNSVSTFSGATLSGTPAFTLPSASPLYVSVALCAPGSSARFFVTNSTTAIPSSAGGKDVFEIDLGDGYGNWTGPAPEGGTLAVEDVGQTVFEIGVSSSGVMHQVLNDLPLLGDTTSNQAILFSAPFAPQPKYQPTYPNYTLPSANLSPPSPPSASPNFTLVIGPPSSSLTTRPQTACSLRSASLTGTQISNELWLRDTDGWRSQWLMGGLAPVTNYTAYVIQDQTKVSGPINFVTKSASFSCPLIHSLPYCPTTAYAVPLLALSPAYDSTTLPDQISAPLLQYMTNFTTMLTTFACGRDLYSPLQTCADCQREYRRWLCSISFPRCSEPAPASQSPSTDTQAQIPLPALAPPSNRNPFLPTVNYTYTTLLPCLETCNAVDRACPNFLGIKCPVPQFNAAASYGVGFVDSGEPDVFGNGMTGAAQDRWGNVWCNAF</sequence>
<evidence type="ECO:0000313" key="1">
    <source>
        <dbReference type="EMBL" id="KAH7909014.1"/>
    </source>
</evidence>
<dbReference type="EMBL" id="MU267784">
    <property type="protein sequence ID" value="KAH7909014.1"/>
    <property type="molecule type" value="Genomic_DNA"/>
</dbReference>
<reference evidence="1" key="1">
    <citation type="journal article" date="2021" name="New Phytol.">
        <title>Evolutionary innovations through gain and loss of genes in the ectomycorrhizal Boletales.</title>
        <authorList>
            <person name="Wu G."/>
            <person name="Miyauchi S."/>
            <person name="Morin E."/>
            <person name="Kuo A."/>
            <person name="Drula E."/>
            <person name="Varga T."/>
            <person name="Kohler A."/>
            <person name="Feng B."/>
            <person name="Cao Y."/>
            <person name="Lipzen A."/>
            <person name="Daum C."/>
            <person name="Hundley H."/>
            <person name="Pangilinan J."/>
            <person name="Johnson J."/>
            <person name="Barry K."/>
            <person name="LaButti K."/>
            <person name="Ng V."/>
            <person name="Ahrendt S."/>
            <person name="Min B."/>
            <person name="Choi I.G."/>
            <person name="Park H."/>
            <person name="Plett J.M."/>
            <person name="Magnuson J."/>
            <person name="Spatafora J.W."/>
            <person name="Nagy L.G."/>
            <person name="Henrissat B."/>
            <person name="Grigoriev I.V."/>
            <person name="Yang Z.L."/>
            <person name="Xu J."/>
            <person name="Martin F.M."/>
        </authorList>
    </citation>
    <scope>NUCLEOTIDE SEQUENCE</scope>
    <source>
        <strain evidence="1">ATCC 28755</strain>
    </source>
</reference>
<comment type="caution">
    <text evidence="1">The sequence shown here is derived from an EMBL/GenBank/DDBJ whole genome shotgun (WGS) entry which is preliminary data.</text>
</comment>
<evidence type="ECO:0000313" key="2">
    <source>
        <dbReference type="Proteomes" id="UP000790377"/>
    </source>
</evidence>
<gene>
    <name evidence="1" type="ORF">BJ138DRAFT_1156293</name>
</gene>
<name>A0ACB8A6Y9_9AGAM</name>
<organism evidence="1 2">
    <name type="scientific">Hygrophoropsis aurantiaca</name>
    <dbReference type="NCBI Taxonomy" id="72124"/>
    <lineage>
        <taxon>Eukaryota</taxon>
        <taxon>Fungi</taxon>
        <taxon>Dikarya</taxon>
        <taxon>Basidiomycota</taxon>
        <taxon>Agaricomycotina</taxon>
        <taxon>Agaricomycetes</taxon>
        <taxon>Agaricomycetidae</taxon>
        <taxon>Boletales</taxon>
        <taxon>Coniophorineae</taxon>
        <taxon>Hygrophoropsidaceae</taxon>
        <taxon>Hygrophoropsis</taxon>
    </lineage>
</organism>
<protein>
    <submittedName>
        <fullName evidence="1">Stretch-activated Ca2+-permeable channel component-domain-containing protein</fullName>
    </submittedName>
</protein>
<accession>A0ACB8A6Y9</accession>
<keyword evidence="2" id="KW-1185">Reference proteome</keyword>
<dbReference type="Proteomes" id="UP000790377">
    <property type="component" value="Unassembled WGS sequence"/>
</dbReference>
<proteinExistence type="predicted"/>